<feature type="non-terminal residue" evidence="1">
    <location>
        <position position="54"/>
    </location>
</feature>
<evidence type="ECO:0000313" key="1">
    <source>
        <dbReference type="EMBL" id="KAH9325849.1"/>
    </source>
</evidence>
<evidence type="ECO:0000313" key="2">
    <source>
        <dbReference type="Proteomes" id="UP000824469"/>
    </source>
</evidence>
<accession>A0AA38LJ03</accession>
<dbReference type="EMBL" id="JAHRHJ020000002">
    <property type="protein sequence ID" value="KAH9325849.1"/>
    <property type="molecule type" value="Genomic_DNA"/>
</dbReference>
<dbReference type="Proteomes" id="UP000824469">
    <property type="component" value="Unassembled WGS sequence"/>
</dbReference>
<protein>
    <submittedName>
        <fullName evidence="1">Uncharacterized protein</fullName>
    </submittedName>
</protein>
<name>A0AA38LJ03_TAXCH</name>
<sequence length="54" mass="6152">NCVRHLLEDSEKVERLKKLSKFIISSNTTGAHYENVLNILVSGKMLKDAHIMVK</sequence>
<organism evidence="1 2">
    <name type="scientific">Taxus chinensis</name>
    <name type="common">Chinese yew</name>
    <name type="synonym">Taxus wallichiana var. chinensis</name>
    <dbReference type="NCBI Taxonomy" id="29808"/>
    <lineage>
        <taxon>Eukaryota</taxon>
        <taxon>Viridiplantae</taxon>
        <taxon>Streptophyta</taxon>
        <taxon>Embryophyta</taxon>
        <taxon>Tracheophyta</taxon>
        <taxon>Spermatophyta</taxon>
        <taxon>Pinopsida</taxon>
        <taxon>Pinidae</taxon>
        <taxon>Conifers II</taxon>
        <taxon>Cupressales</taxon>
        <taxon>Taxaceae</taxon>
        <taxon>Taxus</taxon>
    </lineage>
</organism>
<feature type="non-terminal residue" evidence="1">
    <location>
        <position position="1"/>
    </location>
</feature>
<proteinExistence type="predicted"/>
<gene>
    <name evidence="1" type="ORF">KI387_006027</name>
</gene>
<comment type="caution">
    <text evidence="1">The sequence shown here is derived from an EMBL/GenBank/DDBJ whole genome shotgun (WGS) entry which is preliminary data.</text>
</comment>
<keyword evidence="2" id="KW-1185">Reference proteome</keyword>
<dbReference type="AlphaFoldDB" id="A0AA38LJ03"/>
<reference evidence="1 2" key="1">
    <citation type="journal article" date="2021" name="Nat. Plants">
        <title>The Taxus genome provides insights into paclitaxel biosynthesis.</title>
        <authorList>
            <person name="Xiong X."/>
            <person name="Gou J."/>
            <person name="Liao Q."/>
            <person name="Li Y."/>
            <person name="Zhou Q."/>
            <person name="Bi G."/>
            <person name="Li C."/>
            <person name="Du R."/>
            <person name="Wang X."/>
            <person name="Sun T."/>
            <person name="Guo L."/>
            <person name="Liang H."/>
            <person name="Lu P."/>
            <person name="Wu Y."/>
            <person name="Zhang Z."/>
            <person name="Ro D.K."/>
            <person name="Shang Y."/>
            <person name="Huang S."/>
            <person name="Yan J."/>
        </authorList>
    </citation>
    <scope>NUCLEOTIDE SEQUENCE [LARGE SCALE GENOMIC DNA]</scope>
    <source>
        <strain evidence="1">Ta-2019</strain>
    </source>
</reference>